<comment type="caution">
    <text evidence="2">The sequence shown here is derived from an EMBL/GenBank/DDBJ whole genome shotgun (WGS) entry which is preliminary data.</text>
</comment>
<dbReference type="Proteomes" id="UP000051249">
    <property type="component" value="Unassembled WGS sequence"/>
</dbReference>
<evidence type="ECO:0000313" key="3">
    <source>
        <dbReference type="Proteomes" id="UP000051249"/>
    </source>
</evidence>
<accession>A0A0R2NGE2</accession>
<protein>
    <submittedName>
        <fullName evidence="2">Diadenosine tetraphosphatase-like protein</fullName>
    </submittedName>
</protein>
<dbReference type="GO" id="GO:0016791">
    <property type="term" value="F:phosphatase activity"/>
    <property type="evidence" value="ECO:0007669"/>
    <property type="project" value="TreeGrafter"/>
</dbReference>
<dbReference type="PANTHER" id="PTHR42850:SF4">
    <property type="entry name" value="ZINC-DEPENDENT ENDOPOLYPHOSPHATASE"/>
    <property type="match status" value="1"/>
</dbReference>
<dbReference type="OrthoDB" id="384253at2"/>
<dbReference type="InterPro" id="IPR029052">
    <property type="entry name" value="Metallo-depent_PP-like"/>
</dbReference>
<evidence type="ECO:0000259" key="1">
    <source>
        <dbReference type="Pfam" id="PF00149"/>
    </source>
</evidence>
<feature type="domain" description="Calcineurin-like phosphoesterase" evidence="1">
    <location>
        <begin position="3"/>
        <end position="204"/>
    </location>
</feature>
<dbReference type="InterPro" id="IPR050126">
    <property type="entry name" value="Ap4A_hydrolase"/>
</dbReference>
<dbReference type="Pfam" id="PF00149">
    <property type="entry name" value="Metallophos"/>
    <property type="match status" value="1"/>
</dbReference>
<organism evidence="2 3">
    <name type="scientific">Pediococcus argentinicus</name>
    <dbReference type="NCBI Taxonomy" id="480391"/>
    <lineage>
        <taxon>Bacteria</taxon>
        <taxon>Bacillati</taxon>
        <taxon>Bacillota</taxon>
        <taxon>Bacilli</taxon>
        <taxon>Lactobacillales</taxon>
        <taxon>Lactobacillaceae</taxon>
        <taxon>Pediococcus</taxon>
    </lineage>
</organism>
<dbReference type="Gene3D" id="3.60.21.10">
    <property type="match status" value="1"/>
</dbReference>
<dbReference type="GO" id="GO:0110154">
    <property type="term" value="P:RNA decapping"/>
    <property type="evidence" value="ECO:0007669"/>
    <property type="project" value="TreeGrafter"/>
</dbReference>
<dbReference type="AlphaFoldDB" id="A0A0R2NGE2"/>
<proteinExistence type="predicted"/>
<dbReference type="GO" id="GO:0008803">
    <property type="term" value="F:bis(5'-nucleosyl)-tetraphosphatase (symmetrical) activity"/>
    <property type="evidence" value="ECO:0007669"/>
    <property type="project" value="TreeGrafter"/>
</dbReference>
<dbReference type="EMBL" id="JQCQ01000020">
    <property type="protein sequence ID" value="KRO24868.1"/>
    <property type="molecule type" value="Genomic_DNA"/>
</dbReference>
<dbReference type="RefSeq" id="WP_057799735.1">
    <property type="nucleotide sequence ID" value="NZ_BJZZ01000018.1"/>
</dbReference>
<dbReference type="InterPro" id="IPR004843">
    <property type="entry name" value="Calcineurin-like_PHP"/>
</dbReference>
<keyword evidence="3" id="KW-1185">Reference proteome</keyword>
<reference evidence="2 3" key="1">
    <citation type="journal article" date="2015" name="Genome Announc.">
        <title>Expanding the biotechnology potential of lactobacilli through comparative genomics of 213 strains and associated genera.</title>
        <authorList>
            <person name="Sun Z."/>
            <person name="Harris H.M."/>
            <person name="McCann A."/>
            <person name="Guo C."/>
            <person name="Argimon S."/>
            <person name="Zhang W."/>
            <person name="Yang X."/>
            <person name="Jeffery I.B."/>
            <person name="Cooney J.C."/>
            <person name="Kagawa T.F."/>
            <person name="Liu W."/>
            <person name="Song Y."/>
            <person name="Salvetti E."/>
            <person name="Wrobel A."/>
            <person name="Rasinkangas P."/>
            <person name="Parkhill J."/>
            <person name="Rea M.C."/>
            <person name="O'Sullivan O."/>
            <person name="Ritari J."/>
            <person name="Douillard F.P."/>
            <person name="Paul Ross R."/>
            <person name="Yang R."/>
            <person name="Briner A.E."/>
            <person name="Felis G.E."/>
            <person name="de Vos W.M."/>
            <person name="Barrangou R."/>
            <person name="Klaenhammer T.R."/>
            <person name="Caufield P.W."/>
            <person name="Cui Y."/>
            <person name="Zhang H."/>
            <person name="O'Toole P.W."/>
        </authorList>
    </citation>
    <scope>NUCLEOTIDE SEQUENCE [LARGE SCALE GENOMIC DNA]</scope>
    <source>
        <strain evidence="2 3">DSM 23026</strain>
    </source>
</reference>
<name>A0A0R2NGE2_9LACO</name>
<dbReference type="GO" id="GO:0005737">
    <property type="term" value="C:cytoplasm"/>
    <property type="evidence" value="ECO:0007669"/>
    <property type="project" value="TreeGrafter"/>
</dbReference>
<sequence length="281" mass="31990">MKKTTFIGDIHGAVDDLKTLLNDSVITENKIVFLGDYIDGMGQRKFFDHTENSVVDSIGVLDIVMNRVNNNDDTALLGNHDNFWIQTAWGNEFEAKLWRINGGNQTWRQLGIHSSNLDVVEEMLNQGDLKKYTDFLNSLPLTWSNKNILAVHAGLLWDGKLDEQDRNDLMWIRDDYYFDGTNRPNNWHKNSLGKVIVTGHTPVQTMPFYDMGKGYIKMQADSEDVPRYLIDSGSRSSEFDGGIFALTLNEDGSIFQMKRAIKGKLFDGNKKISESVVEDIR</sequence>
<evidence type="ECO:0000313" key="2">
    <source>
        <dbReference type="EMBL" id="KRO24868.1"/>
    </source>
</evidence>
<dbReference type="PANTHER" id="PTHR42850">
    <property type="entry name" value="METALLOPHOSPHOESTERASE"/>
    <property type="match status" value="1"/>
</dbReference>
<dbReference type="PATRIC" id="fig|480391.4.peg.707"/>
<dbReference type="SUPFAM" id="SSF56300">
    <property type="entry name" value="Metallo-dependent phosphatases"/>
    <property type="match status" value="1"/>
</dbReference>
<gene>
    <name evidence="2" type="ORF">IV88_GL000697</name>
</gene>